<evidence type="ECO:0000259" key="1">
    <source>
        <dbReference type="Pfam" id="PF01408"/>
    </source>
</evidence>
<comment type="caution">
    <text evidence="3">The sequence shown here is derived from an EMBL/GenBank/DDBJ whole genome shotgun (WGS) entry which is preliminary data.</text>
</comment>
<dbReference type="InterPro" id="IPR055170">
    <property type="entry name" value="GFO_IDH_MocA-like_dom"/>
</dbReference>
<dbReference type="RefSeq" id="WP_304554250.1">
    <property type="nucleotide sequence ID" value="NZ_JAUQOP010000013.1"/>
</dbReference>
<protein>
    <submittedName>
        <fullName evidence="3">Gfo/Idh/MocA family oxidoreductase</fullName>
    </submittedName>
</protein>
<dbReference type="InterPro" id="IPR000683">
    <property type="entry name" value="Gfo/Idh/MocA-like_OxRdtase_N"/>
</dbReference>
<dbReference type="Proteomes" id="UP001228019">
    <property type="component" value="Unassembled WGS sequence"/>
</dbReference>
<dbReference type="Gene3D" id="3.40.50.720">
    <property type="entry name" value="NAD(P)-binding Rossmann-like Domain"/>
    <property type="match status" value="1"/>
</dbReference>
<reference evidence="3 4" key="1">
    <citation type="submission" date="2023-07" db="EMBL/GenBank/DDBJ databases">
        <title>Identification of four novel Pseudomonas species associated with bacterial leaf spot of cucurbits.</title>
        <authorList>
            <person name="Fullem K.R."/>
        </authorList>
    </citation>
    <scope>NUCLEOTIDE SEQUENCE [LARGE SCALE GENOMIC DNA]</scope>
    <source>
        <strain evidence="3 4">K18</strain>
    </source>
</reference>
<evidence type="ECO:0000313" key="4">
    <source>
        <dbReference type="Proteomes" id="UP001228019"/>
    </source>
</evidence>
<dbReference type="SUPFAM" id="SSF51735">
    <property type="entry name" value="NAD(P)-binding Rossmann-fold domains"/>
    <property type="match status" value="1"/>
</dbReference>
<feature type="domain" description="GFO/IDH/MocA-like oxidoreductase" evidence="2">
    <location>
        <begin position="179"/>
        <end position="310"/>
    </location>
</feature>
<gene>
    <name evidence="3" type="ORF">Q6A48_11585</name>
</gene>
<dbReference type="Pfam" id="PF01408">
    <property type="entry name" value="GFO_IDH_MocA"/>
    <property type="match status" value="1"/>
</dbReference>
<dbReference type="PANTHER" id="PTHR43708:SF3">
    <property type="entry name" value="OXIDOREDUCTASE"/>
    <property type="match status" value="1"/>
</dbReference>
<name>A0ABT9BYA8_9PSED</name>
<sequence>MPKACEIERCQVQPDTRGTRVSVRDGEMPNLTSDIPSPVKLKVGMIGGGEGAYFGSLHRAAMRLCNRYELVAGVFSSHAEKSLAAGHALGVTTPRIYASAQQMASAEAGRADPIDAVIIVTPNHLHFEACQAFLHAGIAVICDKPLVNEIDQANELKRLAAERNTFFALTYTYQGYPMVREARRRIQDGAIGEVRFIQVQYLLEWLAPGVQSLNASLAWRGERAKAGISSVVGDIGTHAFNLMEFLTGQRAQALSATLSNKVPGWKMDDNCVAQFEFSQAIEGLMWVSFAAPGHRNGLAFKVIGSRASLEWSQESPELLHLKPVDSAELILRRGQADNLESQAFSSLPAGCSEGYLEALAILYQDFAVAIAAGEQRSGVLRIPVPDLEQGCRGVELAHLCFESSTNRKWVRFAR</sequence>
<dbReference type="PANTHER" id="PTHR43708">
    <property type="entry name" value="CONSERVED EXPRESSED OXIDOREDUCTASE (EUROFUNG)"/>
    <property type="match status" value="1"/>
</dbReference>
<dbReference type="SUPFAM" id="SSF55347">
    <property type="entry name" value="Glyceraldehyde-3-phosphate dehydrogenase-like, C-terminal domain"/>
    <property type="match status" value="1"/>
</dbReference>
<feature type="domain" description="Gfo/Idh/MocA-like oxidoreductase N-terminal" evidence="1">
    <location>
        <begin position="41"/>
        <end position="167"/>
    </location>
</feature>
<dbReference type="EMBL" id="JAUQOP010000013">
    <property type="protein sequence ID" value="MDO7897526.1"/>
    <property type="molecule type" value="Genomic_DNA"/>
</dbReference>
<evidence type="ECO:0000313" key="3">
    <source>
        <dbReference type="EMBL" id="MDO7897526.1"/>
    </source>
</evidence>
<dbReference type="Gene3D" id="3.30.360.10">
    <property type="entry name" value="Dihydrodipicolinate Reductase, domain 2"/>
    <property type="match status" value="1"/>
</dbReference>
<organism evidence="3 4">
    <name type="scientific">Pseudomonas citrulli</name>
    <dbReference type="NCBI Taxonomy" id="3064347"/>
    <lineage>
        <taxon>Bacteria</taxon>
        <taxon>Pseudomonadati</taxon>
        <taxon>Pseudomonadota</taxon>
        <taxon>Gammaproteobacteria</taxon>
        <taxon>Pseudomonadales</taxon>
        <taxon>Pseudomonadaceae</taxon>
        <taxon>Pseudomonas</taxon>
    </lineage>
</organism>
<proteinExistence type="predicted"/>
<accession>A0ABT9BYA8</accession>
<dbReference type="InterPro" id="IPR051317">
    <property type="entry name" value="Gfo/Idh/MocA_oxidoreduct"/>
</dbReference>
<evidence type="ECO:0000259" key="2">
    <source>
        <dbReference type="Pfam" id="PF22725"/>
    </source>
</evidence>
<dbReference type="InterPro" id="IPR036291">
    <property type="entry name" value="NAD(P)-bd_dom_sf"/>
</dbReference>
<keyword evidence="4" id="KW-1185">Reference proteome</keyword>
<dbReference type="Pfam" id="PF22725">
    <property type="entry name" value="GFO_IDH_MocA_C3"/>
    <property type="match status" value="1"/>
</dbReference>